<proteinExistence type="predicted"/>
<sequence>MHWFDLFRADGAPTYFYRNISQPLDINIRTFITFLLFLVPWLSFVIIIPGLREKKLSSFFTLTYHMGIGTLLIASLVLPYWNVGSARIVSQFTPDNVLHEADLGVSVGLTGINVSLSYIKTLDAKNPEKFKGMYFNEKYMMDGVDAMEEELHKAYDEGMPYPFLKVLEYFSLNNGLFNWGRCYRKAGYYANAMLYTAVSTWILQSVLLLLLPHQYGKVGLFTGCFALIGVLIYAFIGPTSLEIPFMGIDGNKTYLKMKYGTCFYLAIVAGILSVFVSFILCVLQYFRIYSLDTIFSSNLDSTVGPKCKYGPKQFDDEQYISSSCSNPSTIFTQINSTPIVPSYNSLNISAAKYNPFDETTVVINIPEDGSKPTITHKKRNSNDSNDTATSQSTAFTTDLKSCDSNEPKCLESRDRIDSIGNVSHLGDDDSSFTRRNFTLPLKK</sequence>
<dbReference type="Proteomes" id="UP000887576">
    <property type="component" value="Unplaced"/>
</dbReference>
<evidence type="ECO:0000313" key="2">
    <source>
        <dbReference type="WBParaSite" id="JU765_v2.g10533.t1"/>
    </source>
</evidence>
<accession>A0AC34PW44</accession>
<evidence type="ECO:0000313" key="1">
    <source>
        <dbReference type="Proteomes" id="UP000887576"/>
    </source>
</evidence>
<protein>
    <submittedName>
        <fullName evidence="2">Uncharacterized protein</fullName>
    </submittedName>
</protein>
<reference evidence="2" key="1">
    <citation type="submission" date="2022-11" db="UniProtKB">
        <authorList>
            <consortium name="WormBaseParasite"/>
        </authorList>
    </citation>
    <scope>IDENTIFICATION</scope>
</reference>
<name>A0AC34PW44_9BILA</name>
<dbReference type="WBParaSite" id="JU765_v2.g10533.t1">
    <property type="protein sequence ID" value="JU765_v2.g10533.t1"/>
    <property type="gene ID" value="JU765_v2.g10533"/>
</dbReference>
<organism evidence="1 2">
    <name type="scientific">Panagrolaimus sp. JU765</name>
    <dbReference type="NCBI Taxonomy" id="591449"/>
    <lineage>
        <taxon>Eukaryota</taxon>
        <taxon>Metazoa</taxon>
        <taxon>Ecdysozoa</taxon>
        <taxon>Nematoda</taxon>
        <taxon>Chromadorea</taxon>
        <taxon>Rhabditida</taxon>
        <taxon>Tylenchina</taxon>
        <taxon>Panagrolaimomorpha</taxon>
        <taxon>Panagrolaimoidea</taxon>
        <taxon>Panagrolaimidae</taxon>
        <taxon>Panagrolaimus</taxon>
    </lineage>
</organism>